<dbReference type="EMBL" id="JABBWD010000017">
    <property type="protein sequence ID" value="KAG1778029.1"/>
    <property type="molecule type" value="Genomic_DNA"/>
</dbReference>
<organism evidence="3 4">
    <name type="scientific">Suillus placidus</name>
    <dbReference type="NCBI Taxonomy" id="48579"/>
    <lineage>
        <taxon>Eukaryota</taxon>
        <taxon>Fungi</taxon>
        <taxon>Dikarya</taxon>
        <taxon>Basidiomycota</taxon>
        <taxon>Agaricomycotina</taxon>
        <taxon>Agaricomycetes</taxon>
        <taxon>Agaricomycetidae</taxon>
        <taxon>Boletales</taxon>
        <taxon>Suillineae</taxon>
        <taxon>Suillaceae</taxon>
        <taxon>Suillus</taxon>
    </lineage>
</organism>
<keyword evidence="4" id="KW-1185">Reference proteome</keyword>
<feature type="transmembrane region" description="Helical" evidence="1">
    <location>
        <begin position="119"/>
        <end position="138"/>
    </location>
</feature>
<feature type="chain" id="PRO_5040291534" evidence="2">
    <location>
        <begin position="36"/>
        <end position="208"/>
    </location>
</feature>
<gene>
    <name evidence="3" type="ORF">EV702DRAFT_1096704</name>
</gene>
<keyword evidence="1" id="KW-1133">Transmembrane helix</keyword>
<accession>A0A9P6ZWD6</accession>
<evidence type="ECO:0000313" key="4">
    <source>
        <dbReference type="Proteomes" id="UP000714275"/>
    </source>
</evidence>
<name>A0A9P6ZWD6_9AGAM</name>
<protein>
    <submittedName>
        <fullName evidence="3">Uncharacterized protein</fullName>
    </submittedName>
</protein>
<proteinExistence type="predicted"/>
<evidence type="ECO:0000313" key="3">
    <source>
        <dbReference type="EMBL" id="KAG1778029.1"/>
    </source>
</evidence>
<feature type="signal peptide" evidence="2">
    <location>
        <begin position="1"/>
        <end position="35"/>
    </location>
</feature>
<feature type="transmembrane region" description="Helical" evidence="1">
    <location>
        <begin position="150"/>
        <end position="172"/>
    </location>
</feature>
<dbReference type="OrthoDB" id="2664454at2759"/>
<keyword evidence="2" id="KW-0732">Signal</keyword>
<sequence length="208" mass="22709">MLGVIMMTRIYAMYQRSKRMLIFLVVLLLASTVAAGVMTAIGNNYVSREELILSGNSLCFTQYTDPVAMALTHETLIPTLIWEILALCLALWIVTKHFCEVRQMPTAGDSFTMLIKGHVLDFVGFAAVSCFNIGSLSPTLMNSSSAASNIYFGILQIVQPIQMFVLGPRLILGIREYHAKLVASSDEGTGMSTIAFQERGQVSTGDGV</sequence>
<dbReference type="AlphaFoldDB" id="A0A9P6ZWD6"/>
<evidence type="ECO:0000256" key="2">
    <source>
        <dbReference type="SAM" id="SignalP"/>
    </source>
</evidence>
<keyword evidence="1" id="KW-0812">Transmembrane</keyword>
<feature type="transmembrane region" description="Helical" evidence="1">
    <location>
        <begin position="75"/>
        <end position="94"/>
    </location>
</feature>
<evidence type="ECO:0000256" key="1">
    <source>
        <dbReference type="SAM" id="Phobius"/>
    </source>
</evidence>
<dbReference type="Proteomes" id="UP000714275">
    <property type="component" value="Unassembled WGS sequence"/>
</dbReference>
<reference evidence="3" key="1">
    <citation type="journal article" date="2020" name="New Phytol.">
        <title>Comparative genomics reveals dynamic genome evolution in host specialist ectomycorrhizal fungi.</title>
        <authorList>
            <person name="Lofgren L.A."/>
            <person name="Nguyen N.H."/>
            <person name="Vilgalys R."/>
            <person name="Ruytinx J."/>
            <person name="Liao H.L."/>
            <person name="Branco S."/>
            <person name="Kuo A."/>
            <person name="LaButti K."/>
            <person name="Lipzen A."/>
            <person name="Andreopoulos W."/>
            <person name="Pangilinan J."/>
            <person name="Riley R."/>
            <person name="Hundley H."/>
            <person name="Na H."/>
            <person name="Barry K."/>
            <person name="Grigoriev I.V."/>
            <person name="Stajich J.E."/>
            <person name="Kennedy P.G."/>
        </authorList>
    </citation>
    <scope>NUCLEOTIDE SEQUENCE</scope>
    <source>
        <strain evidence="3">DOB743</strain>
    </source>
</reference>
<keyword evidence="1" id="KW-0472">Membrane</keyword>
<comment type="caution">
    <text evidence="3">The sequence shown here is derived from an EMBL/GenBank/DDBJ whole genome shotgun (WGS) entry which is preliminary data.</text>
</comment>